<dbReference type="InterPro" id="IPR056009">
    <property type="entry name" value="DUF7587"/>
</dbReference>
<gene>
    <name evidence="2" type="ORF">BJX68DRAFT_256961</name>
</gene>
<protein>
    <recommendedName>
        <fullName evidence="1">DUF7587 domain-containing protein</fullName>
    </recommendedName>
</protein>
<dbReference type="Proteomes" id="UP001610444">
    <property type="component" value="Unassembled WGS sequence"/>
</dbReference>
<reference evidence="2 3" key="1">
    <citation type="submission" date="2024-07" db="EMBL/GenBank/DDBJ databases">
        <title>Section-level genome sequencing and comparative genomics of Aspergillus sections Usti and Cavernicolus.</title>
        <authorList>
            <consortium name="Lawrence Berkeley National Laboratory"/>
            <person name="Nybo J.L."/>
            <person name="Vesth T.C."/>
            <person name="Theobald S."/>
            <person name="Frisvad J.C."/>
            <person name="Larsen T.O."/>
            <person name="Kjaerboelling I."/>
            <person name="Rothschild-Mancinelli K."/>
            <person name="Lyhne E.K."/>
            <person name="Kogle M.E."/>
            <person name="Barry K."/>
            <person name="Clum A."/>
            <person name="Na H."/>
            <person name="Ledsgaard L."/>
            <person name="Lin J."/>
            <person name="Lipzen A."/>
            <person name="Kuo A."/>
            <person name="Riley R."/>
            <person name="Mondo S."/>
            <person name="LaButti K."/>
            <person name="Haridas S."/>
            <person name="Pangalinan J."/>
            <person name="Salamov A.A."/>
            <person name="Simmons B.A."/>
            <person name="Magnuson J.K."/>
            <person name="Chen J."/>
            <person name="Drula E."/>
            <person name="Henrissat B."/>
            <person name="Wiebenga A."/>
            <person name="Lubbers R.J."/>
            <person name="Gomes A.C."/>
            <person name="Macurrencykelacurrency M.R."/>
            <person name="Stajich J."/>
            <person name="Grigoriev I.V."/>
            <person name="Mortensen U.H."/>
            <person name="De vries R.P."/>
            <person name="Baker S.E."/>
            <person name="Andersen M.R."/>
        </authorList>
    </citation>
    <scope>NUCLEOTIDE SEQUENCE [LARGE SCALE GENOMIC DNA]</scope>
    <source>
        <strain evidence="2 3">CBS 756.74</strain>
    </source>
</reference>
<comment type="caution">
    <text evidence="2">The sequence shown here is derived from an EMBL/GenBank/DDBJ whole genome shotgun (WGS) entry which is preliminary data.</text>
</comment>
<accession>A0ABR4JYJ1</accession>
<dbReference type="GeneID" id="98158426"/>
<feature type="domain" description="DUF7587" evidence="1">
    <location>
        <begin position="150"/>
        <end position="299"/>
    </location>
</feature>
<evidence type="ECO:0000313" key="2">
    <source>
        <dbReference type="EMBL" id="KAL2844847.1"/>
    </source>
</evidence>
<dbReference type="EMBL" id="JBFXLR010000039">
    <property type="protein sequence ID" value="KAL2844847.1"/>
    <property type="molecule type" value="Genomic_DNA"/>
</dbReference>
<sequence length="338" mass="38551">MPVNEVKEMHGLRKFSVDRVYFLDLTDKPLTEAKKEHNRAVKRNAEVGDEYNDLQLKLCCLLDDKIFLAESLNFVASKVTGMKVQNAKTELKSTDTAEGIPSSEMMKIVKTRLRDASLAYQNYTETLRMLNRFLINRTFSRPKDYPEPDTPELFYRAFNGGCWSRHCQDLGFRSSTQPLTPPSYYDGTLLDSSLVDKDALKNHCEGDQPSDLIALTDSPSRVLKITRGWGSWIGGENTIAVISVSKLMRMGVLFNRTTTLARSLDMDLRTAHQPTGLQYANSNYWVAYRWIPAECIEFYISVPFLRNACDIRGIDENDFDAKFLLEEILSLKVQNLSL</sequence>
<dbReference type="RefSeq" id="XP_070896313.1">
    <property type="nucleotide sequence ID" value="XM_071043262.1"/>
</dbReference>
<evidence type="ECO:0000313" key="3">
    <source>
        <dbReference type="Proteomes" id="UP001610444"/>
    </source>
</evidence>
<proteinExistence type="predicted"/>
<dbReference type="Pfam" id="PF24494">
    <property type="entry name" value="DUF7587"/>
    <property type="match status" value="1"/>
</dbReference>
<keyword evidence="3" id="KW-1185">Reference proteome</keyword>
<name>A0ABR4JYJ1_9EURO</name>
<organism evidence="2 3">
    <name type="scientific">Aspergillus pseudodeflectus</name>
    <dbReference type="NCBI Taxonomy" id="176178"/>
    <lineage>
        <taxon>Eukaryota</taxon>
        <taxon>Fungi</taxon>
        <taxon>Dikarya</taxon>
        <taxon>Ascomycota</taxon>
        <taxon>Pezizomycotina</taxon>
        <taxon>Eurotiomycetes</taxon>
        <taxon>Eurotiomycetidae</taxon>
        <taxon>Eurotiales</taxon>
        <taxon>Aspergillaceae</taxon>
        <taxon>Aspergillus</taxon>
        <taxon>Aspergillus subgen. Nidulantes</taxon>
    </lineage>
</organism>
<evidence type="ECO:0000259" key="1">
    <source>
        <dbReference type="Pfam" id="PF24494"/>
    </source>
</evidence>